<dbReference type="GO" id="GO:0005634">
    <property type="term" value="C:nucleus"/>
    <property type="evidence" value="ECO:0007669"/>
    <property type="project" value="UniProtKB-SubCell"/>
</dbReference>
<organism evidence="8 9">
    <name type="scientific">Penicillium atrosanguineum</name>
    <dbReference type="NCBI Taxonomy" id="1132637"/>
    <lineage>
        <taxon>Eukaryota</taxon>
        <taxon>Fungi</taxon>
        <taxon>Dikarya</taxon>
        <taxon>Ascomycota</taxon>
        <taxon>Pezizomycotina</taxon>
        <taxon>Eurotiomycetes</taxon>
        <taxon>Eurotiomycetidae</taxon>
        <taxon>Eurotiales</taxon>
        <taxon>Aspergillaceae</taxon>
        <taxon>Penicillium</taxon>
    </lineage>
</organism>
<evidence type="ECO:0000256" key="4">
    <source>
        <dbReference type="ARBA" id="ARBA00022833"/>
    </source>
</evidence>
<dbReference type="InterPro" id="IPR052035">
    <property type="entry name" value="ZnF_BED_domain_contain"/>
</dbReference>
<dbReference type="SMART" id="SM00614">
    <property type="entry name" value="ZnF_BED"/>
    <property type="match status" value="1"/>
</dbReference>
<feature type="compositionally biased region" description="Low complexity" evidence="6">
    <location>
        <begin position="37"/>
        <end position="50"/>
    </location>
</feature>
<protein>
    <recommendedName>
        <fullName evidence="7">HAT C-terminal dimerisation domain-containing protein</fullName>
    </recommendedName>
</protein>
<comment type="caution">
    <text evidence="8">The sequence shown here is derived from an EMBL/GenBank/DDBJ whole genome shotgun (WGS) entry which is preliminary data.</text>
</comment>
<sequence length="869" mass="99420">MPQPSSVYASSSFDTTDGLLLDALKYLIPDDSLSQRESQSQLLSESQLESVQDFPDLPDLPDYRSRVAPQNPNTLPRIKPDRINEFVVCTQEMTAEFVKWWLDTGYGKSKRINWDVSPTNRRAECWKGFQQVANAKDGKPGVMCNKCRTVLTHPATNHTGTSSMQKHLDGPRCRKQLPKKGTSNIQQLLSDAAERRPAPTFTQQTWEQMLLDLITTSHLPFLFVEHQKFRNLFSYARLAPTVPSFPSRKMIRERLGGFVLEYQQETLQRLPPNAKLSLALDCWTSPFQHAFMAITGYFLDKEWEYREVLLGFEPLSGTHSGVNLGEVVLQILQKHQITDRVLAVTTDNASNNKTLITAVNDSIRELQLKTDSTIIQVPCLAHVIQLSLVELLGKIKASPKNDNAESEWSDDRVRLLRARQRKRDIADTLNKVRCLAVFINGSPQRKEAFLNLKSNGQKLVPIQDVSTRWNSTFLMLRRATRLHITFDEYCSLHDQPHFALSVEGWRQIDYLLYVLQPFFIFTTLVCQTKDSSIHLVFGIYHRLFDHLERSICQLRRKKVAWKQLMLSSLEAAKDKLSKYYGMTDLVEGDLYAIGTILDPSNKMEFFSTSDWAPDNTGKDYKKEYRQSLKYLFEKYRLRIPSAISQSDSRLFPAKSALERAIKGDSLQRSTIPQYDELTKYLQSATIDESAQIFWRNHEKEFPILASITRDVMSIPATGAGVERLFNSARDVCHYRRGSLSPETIRDIMLYMCTTRFDTSEEQRLILQEYLLDEEIAVSSEELDIEAHYAEAISDTEEDIEMHLDIPAVPSLSEVAAGKRPAVTFEDEEDSNADEFANLQGNSASPLPDLQHRVSGRMRKRSRLLDGYIV</sequence>
<feature type="domain" description="HAT C-terminal dimerisation" evidence="7">
    <location>
        <begin position="676"/>
        <end position="748"/>
    </location>
</feature>
<keyword evidence="5" id="KW-0539">Nucleus</keyword>
<comment type="subcellular location">
    <subcellularLocation>
        <location evidence="1">Nucleus</location>
    </subcellularLocation>
</comment>
<reference evidence="8" key="2">
    <citation type="journal article" date="2023" name="IMA Fungus">
        <title>Comparative genomic study of the Penicillium genus elucidates a diverse pangenome and 15 lateral gene transfer events.</title>
        <authorList>
            <person name="Petersen C."/>
            <person name="Sorensen T."/>
            <person name="Nielsen M.R."/>
            <person name="Sondergaard T.E."/>
            <person name="Sorensen J.L."/>
            <person name="Fitzpatrick D.A."/>
            <person name="Frisvad J.C."/>
            <person name="Nielsen K.L."/>
        </authorList>
    </citation>
    <scope>NUCLEOTIDE SEQUENCE</scope>
    <source>
        <strain evidence="8">IBT 21472</strain>
    </source>
</reference>
<evidence type="ECO:0000256" key="3">
    <source>
        <dbReference type="ARBA" id="ARBA00022771"/>
    </source>
</evidence>
<evidence type="ECO:0000256" key="6">
    <source>
        <dbReference type="SAM" id="MobiDB-lite"/>
    </source>
</evidence>
<reference evidence="8" key="1">
    <citation type="submission" date="2022-12" db="EMBL/GenBank/DDBJ databases">
        <authorList>
            <person name="Petersen C."/>
        </authorList>
    </citation>
    <scope>NUCLEOTIDE SEQUENCE</scope>
    <source>
        <strain evidence="8">IBT 21472</strain>
    </source>
</reference>
<dbReference type="Proteomes" id="UP001147746">
    <property type="component" value="Unassembled WGS sequence"/>
</dbReference>
<keyword evidence="3" id="KW-0863">Zinc-finger</keyword>
<dbReference type="EMBL" id="JAPZBO010000004">
    <property type="protein sequence ID" value="KAJ5318454.1"/>
    <property type="molecule type" value="Genomic_DNA"/>
</dbReference>
<dbReference type="GO" id="GO:0008270">
    <property type="term" value="F:zinc ion binding"/>
    <property type="evidence" value="ECO:0007669"/>
    <property type="project" value="UniProtKB-KW"/>
</dbReference>
<dbReference type="InterPro" id="IPR008906">
    <property type="entry name" value="HATC_C_dom"/>
</dbReference>
<dbReference type="InterPro" id="IPR012337">
    <property type="entry name" value="RNaseH-like_sf"/>
</dbReference>
<gene>
    <name evidence="8" type="ORF">N7476_004874</name>
</gene>
<evidence type="ECO:0000313" key="9">
    <source>
        <dbReference type="Proteomes" id="UP001147746"/>
    </source>
</evidence>
<dbReference type="PANTHER" id="PTHR46481">
    <property type="entry name" value="ZINC FINGER BED DOMAIN-CONTAINING PROTEIN 4"/>
    <property type="match status" value="1"/>
</dbReference>
<evidence type="ECO:0000256" key="5">
    <source>
        <dbReference type="ARBA" id="ARBA00023242"/>
    </source>
</evidence>
<evidence type="ECO:0000256" key="2">
    <source>
        <dbReference type="ARBA" id="ARBA00022723"/>
    </source>
</evidence>
<keyword evidence="9" id="KW-1185">Reference proteome</keyword>
<evidence type="ECO:0000256" key="1">
    <source>
        <dbReference type="ARBA" id="ARBA00004123"/>
    </source>
</evidence>
<feature type="region of interest" description="Disordered" evidence="6">
    <location>
        <begin position="37"/>
        <end position="77"/>
    </location>
</feature>
<dbReference type="AlphaFoldDB" id="A0A9W9PYC5"/>
<dbReference type="Pfam" id="PF05699">
    <property type="entry name" value="Dimer_Tnp_hAT"/>
    <property type="match status" value="1"/>
</dbReference>
<accession>A0A9W9PYC5</accession>
<dbReference type="SUPFAM" id="SSF53098">
    <property type="entry name" value="Ribonuclease H-like"/>
    <property type="match status" value="1"/>
</dbReference>
<evidence type="ECO:0000313" key="8">
    <source>
        <dbReference type="EMBL" id="KAJ5318454.1"/>
    </source>
</evidence>
<keyword evidence="2" id="KW-0479">Metal-binding</keyword>
<proteinExistence type="predicted"/>
<keyword evidence="4" id="KW-0862">Zinc</keyword>
<dbReference type="GO" id="GO:0046983">
    <property type="term" value="F:protein dimerization activity"/>
    <property type="evidence" value="ECO:0007669"/>
    <property type="project" value="InterPro"/>
</dbReference>
<evidence type="ECO:0000259" key="7">
    <source>
        <dbReference type="Pfam" id="PF05699"/>
    </source>
</evidence>
<dbReference type="PANTHER" id="PTHR46481:SF10">
    <property type="entry name" value="ZINC FINGER BED DOMAIN-CONTAINING PROTEIN 39"/>
    <property type="match status" value="1"/>
</dbReference>
<name>A0A9W9PYC5_9EURO</name>